<dbReference type="Proteomes" id="UP001187343">
    <property type="component" value="Unassembled WGS sequence"/>
</dbReference>
<reference evidence="1" key="1">
    <citation type="submission" date="2023-08" db="EMBL/GenBank/DDBJ databases">
        <title>Chromosome-level Genome Assembly of mud carp (Cirrhinus molitorella).</title>
        <authorList>
            <person name="Liu H."/>
        </authorList>
    </citation>
    <scope>NUCLEOTIDE SEQUENCE</scope>
    <source>
        <strain evidence="1">Prfri</strain>
        <tissue evidence="1">Muscle</tissue>
    </source>
</reference>
<comment type="caution">
    <text evidence="1">The sequence shown here is derived from an EMBL/GenBank/DDBJ whole genome shotgun (WGS) entry which is preliminary data.</text>
</comment>
<gene>
    <name evidence="1" type="ORF">Q8A67_008925</name>
</gene>
<protein>
    <submittedName>
        <fullName evidence="1">Uncharacterized protein</fullName>
    </submittedName>
</protein>
<keyword evidence="2" id="KW-1185">Reference proteome</keyword>
<organism evidence="1 2">
    <name type="scientific">Cirrhinus molitorella</name>
    <name type="common">mud carp</name>
    <dbReference type="NCBI Taxonomy" id="172907"/>
    <lineage>
        <taxon>Eukaryota</taxon>
        <taxon>Metazoa</taxon>
        <taxon>Chordata</taxon>
        <taxon>Craniata</taxon>
        <taxon>Vertebrata</taxon>
        <taxon>Euteleostomi</taxon>
        <taxon>Actinopterygii</taxon>
        <taxon>Neopterygii</taxon>
        <taxon>Teleostei</taxon>
        <taxon>Ostariophysi</taxon>
        <taxon>Cypriniformes</taxon>
        <taxon>Cyprinidae</taxon>
        <taxon>Labeoninae</taxon>
        <taxon>Labeonini</taxon>
        <taxon>Cirrhinus</taxon>
    </lineage>
</organism>
<evidence type="ECO:0000313" key="2">
    <source>
        <dbReference type="Proteomes" id="UP001187343"/>
    </source>
</evidence>
<dbReference type="AlphaFoldDB" id="A0AA88PZB6"/>
<name>A0AA88PZB6_9TELE</name>
<dbReference type="EMBL" id="JAUYZG010000008">
    <property type="protein sequence ID" value="KAK2900810.1"/>
    <property type="molecule type" value="Genomic_DNA"/>
</dbReference>
<proteinExistence type="predicted"/>
<evidence type="ECO:0000313" key="1">
    <source>
        <dbReference type="EMBL" id="KAK2900810.1"/>
    </source>
</evidence>
<accession>A0AA88PZB6</accession>
<sequence length="152" mass="16774">MSEDATLWSSGSGYKLLMGSGTKLIVQTKEEVKPSYYKLNQSCLATDFTKHNAVNFTANVTSVRYTGQNYYSIYSFTDEDKCPEEGCGSGSSSGGFESDEKTNYIMDELTCHENPHYQLDLSVASPNTNTSTFGSHQNCTVVVKSMDYETSL</sequence>